<evidence type="ECO:0000256" key="6">
    <source>
        <dbReference type="ARBA" id="ARBA00022777"/>
    </source>
</evidence>
<dbReference type="Proteomes" id="UP001500843">
    <property type="component" value="Unassembled WGS sequence"/>
</dbReference>
<keyword evidence="8" id="KW-0902">Two-component regulatory system</keyword>
<evidence type="ECO:0000313" key="13">
    <source>
        <dbReference type="EMBL" id="GAA4722769.1"/>
    </source>
</evidence>
<proteinExistence type="predicted"/>
<feature type="domain" description="Histidine kinase/HSP90-like ATPase" evidence="10">
    <location>
        <begin position="355"/>
        <end position="446"/>
    </location>
</feature>
<dbReference type="Gene3D" id="3.30.565.10">
    <property type="entry name" value="Histidine kinase-like ATPase, C-terminal domain"/>
    <property type="match status" value="1"/>
</dbReference>
<dbReference type="PANTHER" id="PTHR24421:SF10">
    <property type="entry name" value="NITRATE_NITRITE SENSOR PROTEIN NARQ"/>
    <property type="match status" value="1"/>
</dbReference>
<name>A0ABP8Y9X9_9MICO</name>
<evidence type="ECO:0000256" key="7">
    <source>
        <dbReference type="ARBA" id="ARBA00022840"/>
    </source>
</evidence>
<evidence type="ECO:0000313" key="14">
    <source>
        <dbReference type="Proteomes" id="UP001500843"/>
    </source>
</evidence>
<keyword evidence="9" id="KW-0812">Transmembrane</keyword>
<feature type="transmembrane region" description="Helical" evidence="9">
    <location>
        <begin position="176"/>
        <end position="197"/>
    </location>
</feature>
<gene>
    <name evidence="13" type="ORF">GCM10023198_54280</name>
</gene>
<dbReference type="InterPro" id="IPR003594">
    <property type="entry name" value="HATPase_dom"/>
</dbReference>
<comment type="catalytic activity">
    <reaction evidence="1">
        <text>ATP + protein L-histidine = ADP + protein N-phospho-L-histidine.</text>
        <dbReference type="EC" id="2.7.13.3"/>
    </reaction>
</comment>
<dbReference type="Pfam" id="PF07730">
    <property type="entry name" value="HisKA_3"/>
    <property type="match status" value="1"/>
</dbReference>
<dbReference type="CDD" id="cd16917">
    <property type="entry name" value="HATPase_UhpB-NarQ-NarX-like"/>
    <property type="match status" value="1"/>
</dbReference>
<reference evidence="14" key="1">
    <citation type="journal article" date="2019" name="Int. J. Syst. Evol. Microbiol.">
        <title>The Global Catalogue of Microorganisms (GCM) 10K type strain sequencing project: providing services to taxonomists for standard genome sequencing and annotation.</title>
        <authorList>
            <consortium name="The Broad Institute Genomics Platform"/>
            <consortium name="The Broad Institute Genome Sequencing Center for Infectious Disease"/>
            <person name="Wu L."/>
            <person name="Ma J."/>
        </authorList>
    </citation>
    <scope>NUCLEOTIDE SEQUENCE [LARGE SCALE GENOMIC DNA]</scope>
    <source>
        <strain evidence="14">JCM 17975</strain>
    </source>
</reference>
<protein>
    <recommendedName>
        <fullName evidence="2">histidine kinase</fullName>
        <ecNumber evidence="2">2.7.13.3</ecNumber>
    </recommendedName>
</protein>
<feature type="domain" description="Putative sensor" evidence="12">
    <location>
        <begin position="32"/>
        <end position="216"/>
    </location>
</feature>
<dbReference type="InterPro" id="IPR025828">
    <property type="entry name" value="Put_sensor_dom"/>
</dbReference>
<comment type="caution">
    <text evidence="13">The sequence shown here is derived from an EMBL/GenBank/DDBJ whole genome shotgun (WGS) entry which is preliminary data.</text>
</comment>
<evidence type="ECO:0000256" key="4">
    <source>
        <dbReference type="ARBA" id="ARBA00022679"/>
    </source>
</evidence>
<dbReference type="EMBL" id="BAABHM010000035">
    <property type="protein sequence ID" value="GAA4722769.1"/>
    <property type="molecule type" value="Genomic_DNA"/>
</dbReference>
<dbReference type="InterPro" id="IPR050482">
    <property type="entry name" value="Sensor_HK_TwoCompSys"/>
</dbReference>
<keyword evidence="9" id="KW-1133">Transmembrane helix</keyword>
<keyword evidence="5" id="KW-0547">Nucleotide-binding</keyword>
<evidence type="ECO:0000259" key="10">
    <source>
        <dbReference type="Pfam" id="PF02518"/>
    </source>
</evidence>
<evidence type="ECO:0000256" key="5">
    <source>
        <dbReference type="ARBA" id="ARBA00022741"/>
    </source>
</evidence>
<dbReference type="InterPro" id="IPR036890">
    <property type="entry name" value="HATPase_C_sf"/>
</dbReference>
<evidence type="ECO:0000256" key="1">
    <source>
        <dbReference type="ARBA" id="ARBA00000085"/>
    </source>
</evidence>
<organism evidence="13 14">
    <name type="scientific">Promicromonospora umidemergens</name>
    <dbReference type="NCBI Taxonomy" id="629679"/>
    <lineage>
        <taxon>Bacteria</taxon>
        <taxon>Bacillati</taxon>
        <taxon>Actinomycetota</taxon>
        <taxon>Actinomycetes</taxon>
        <taxon>Micrococcales</taxon>
        <taxon>Promicromonosporaceae</taxon>
        <taxon>Promicromonospora</taxon>
    </lineage>
</organism>
<keyword evidence="14" id="KW-1185">Reference proteome</keyword>
<evidence type="ECO:0000256" key="2">
    <source>
        <dbReference type="ARBA" id="ARBA00012438"/>
    </source>
</evidence>
<evidence type="ECO:0000256" key="9">
    <source>
        <dbReference type="SAM" id="Phobius"/>
    </source>
</evidence>
<keyword evidence="7" id="KW-0067">ATP-binding</keyword>
<dbReference type="GO" id="GO:0016301">
    <property type="term" value="F:kinase activity"/>
    <property type="evidence" value="ECO:0007669"/>
    <property type="project" value="UniProtKB-KW"/>
</dbReference>
<dbReference type="Gene3D" id="1.20.5.1930">
    <property type="match status" value="1"/>
</dbReference>
<evidence type="ECO:0000259" key="11">
    <source>
        <dbReference type="Pfam" id="PF07730"/>
    </source>
</evidence>
<dbReference type="EC" id="2.7.13.3" evidence="2"/>
<dbReference type="SUPFAM" id="SSF55874">
    <property type="entry name" value="ATPase domain of HSP90 chaperone/DNA topoisomerase II/histidine kinase"/>
    <property type="match status" value="1"/>
</dbReference>
<dbReference type="Pfam" id="PF13796">
    <property type="entry name" value="Sensor"/>
    <property type="match status" value="1"/>
</dbReference>
<keyword evidence="6 13" id="KW-0418">Kinase</keyword>
<dbReference type="Pfam" id="PF02518">
    <property type="entry name" value="HATPase_c"/>
    <property type="match status" value="1"/>
</dbReference>
<keyword evidence="4" id="KW-0808">Transferase</keyword>
<feature type="transmembrane region" description="Helical" evidence="9">
    <location>
        <begin position="123"/>
        <end position="156"/>
    </location>
</feature>
<feature type="transmembrane region" description="Helical" evidence="9">
    <location>
        <begin position="55"/>
        <end position="74"/>
    </location>
</feature>
<dbReference type="PANTHER" id="PTHR24421">
    <property type="entry name" value="NITRATE/NITRITE SENSOR PROTEIN NARX-RELATED"/>
    <property type="match status" value="1"/>
</dbReference>
<evidence type="ECO:0000259" key="12">
    <source>
        <dbReference type="Pfam" id="PF13796"/>
    </source>
</evidence>
<keyword evidence="3" id="KW-0597">Phosphoprotein</keyword>
<evidence type="ECO:0000256" key="3">
    <source>
        <dbReference type="ARBA" id="ARBA00022553"/>
    </source>
</evidence>
<accession>A0ABP8Y9X9</accession>
<feature type="domain" description="Signal transduction histidine kinase subgroup 3 dimerisation and phosphoacceptor" evidence="11">
    <location>
        <begin position="244"/>
        <end position="311"/>
    </location>
</feature>
<sequence length="452" mass="47982">MALNRQAVGTVQSDVRFLNAPFASRTWRQYGFLWLVLLLAPFALAYGILSVALTVGTAVTVVGLFVAGGVVLGGRGWGATYRGLVRNLLDVDITPPAPYVRRRLGFWRTLGSMIGDPVGWRAVLFMIVSFPATVVSFLVSTVFLCTGLGGLTFWYWHRFLPLEQASDGTWYRGGELAGTALGQLVIALGGLVLLFLWPWVQWLFVALIRVLAVALLSPTRASVRVAELEASRAGTVDDADARLRRIERDLHDGTQARLVAVAMQLGEAKEQLARQGDPREAAQLLDTAHTSTKEALVELRELARGIHPPALDDGLAVALATLAARAPLPVTVEVDPRVEASGRLAPAIESIAYFTIAELVTNTAKHARASGVRVLVERFGTGAAGAVGIQVHDDGRGGASVVPPDGSGLRSGLAGLAERVRSVDGTFEVSSPVGGPTLVAVTLPAQAAPRRG</sequence>
<keyword evidence="9" id="KW-0472">Membrane</keyword>
<feature type="transmembrane region" description="Helical" evidence="9">
    <location>
        <begin position="30"/>
        <end position="49"/>
    </location>
</feature>
<evidence type="ECO:0000256" key="8">
    <source>
        <dbReference type="ARBA" id="ARBA00023012"/>
    </source>
</evidence>
<dbReference type="InterPro" id="IPR011712">
    <property type="entry name" value="Sig_transdc_His_kin_sub3_dim/P"/>
</dbReference>